<dbReference type="PROSITE" id="PS00972">
    <property type="entry name" value="USP_1"/>
    <property type="match status" value="1"/>
</dbReference>
<comment type="catalytic activity">
    <reaction evidence="1 3">
        <text>Thiol-dependent hydrolysis of ester, thioester, amide, peptide and isopeptide bonds formed by the C-terminal Gly of ubiquitin (a 76-residue protein attached to proteins as an intracellular targeting signal).</text>
        <dbReference type="EC" id="3.4.19.12"/>
    </reaction>
</comment>
<evidence type="ECO:0000256" key="1">
    <source>
        <dbReference type="ARBA" id="ARBA00000707"/>
    </source>
</evidence>
<feature type="region of interest" description="Disordered" evidence="4">
    <location>
        <begin position="341"/>
        <end position="476"/>
    </location>
</feature>
<proteinExistence type="inferred from homology"/>
<dbReference type="STRING" id="135651.G0N0L9"/>
<feature type="compositionally biased region" description="Pro residues" evidence="4">
    <location>
        <begin position="417"/>
        <end position="428"/>
    </location>
</feature>
<gene>
    <name evidence="6" type="ORF">CAEBREN_03371</name>
</gene>
<dbReference type="SUPFAM" id="SSF52821">
    <property type="entry name" value="Rhodanese/Cell cycle control phosphatase"/>
    <property type="match status" value="1"/>
</dbReference>
<keyword evidence="3" id="KW-0378">Hydrolase</keyword>
<evidence type="ECO:0000256" key="4">
    <source>
        <dbReference type="SAM" id="MobiDB-lite"/>
    </source>
</evidence>
<dbReference type="PANTHER" id="PTHR21646:SF91">
    <property type="entry name" value="USP DOMAIN-CONTAINING PROTEIN"/>
    <property type="match status" value="1"/>
</dbReference>
<feature type="domain" description="USP" evidence="5">
    <location>
        <begin position="514"/>
        <end position="863"/>
    </location>
</feature>
<dbReference type="InterPro" id="IPR036873">
    <property type="entry name" value="Rhodanese-like_dom_sf"/>
</dbReference>
<dbReference type="Gene3D" id="3.40.250.10">
    <property type="entry name" value="Rhodanese-like domain"/>
    <property type="match status" value="1"/>
</dbReference>
<keyword evidence="3" id="KW-0645">Protease</keyword>
<dbReference type="GO" id="GO:0006508">
    <property type="term" value="P:proteolysis"/>
    <property type="evidence" value="ECO:0007669"/>
    <property type="project" value="UniProtKB-KW"/>
</dbReference>
<dbReference type="OMA" id="EDCIRNH"/>
<dbReference type="InParanoid" id="G0N0L9"/>
<feature type="compositionally biased region" description="Pro residues" evidence="4">
    <location>
        <begin position="344"/>
        <end position="361"/>
    </location>
</feature>
<dbReference type="InterPro" id="IPR050185">
    <property type="entry name" value="Ub_carboxyl-term_hydrolase"/>
</dbReference>
<dbReference type="Gene3D" id="3.90.70.10">
    <property type="entry name" value="Cysteine proteinases"/>
    <property type="match status" value="1"/>
</dbReference>
<dbReference type="InterPro" id="IPR018200">
    <property type="entry name" value="USP_CS"/>
</dbReference>
<dbReference type="GO" id="GO:0004843">
    <property type="term" value="F:cysteine-type deubiquitinase activity"/>
    <property type="evidence" value="ECO:0007669"/>
    <property type="project" value="UniProtKB-UniRule"/>
</dbReference>
<dbReference type="SUPFAM" id="SSF54001">
    <property type="entry name" value="Cysteine proteinases"/>
    <property type="match status" value="1"/>
</dbReference>
<keyword evidence="3" id="KW-0788">Thiol protease</keyword>
<dbReference type="PANTHER" id="PTHR21646">
    <property type="entry name" value="UBIQUITIN CARBOXYL-TERMINAL HYDROLASE"/>
    <property type="match status" value="1"/>
</dbReference>
<dbReference type="CDD" id="cd02674">
    <property type="entry name" value="Peptidase_C19R"/>
    <property type="match status" value="1"/>
</dbReference>
<dbReference type="Gene3D" id="1.20.58.80">
    <property type="entry name" value="Phosphotransferase system, lactose/cellobiose-type IIA subunit"/>
    <property type="match status" value="1"/>
</dbReference>
<dbReference type="eggNOG" id="KOG1868">
    <property type="taxonomic scope" value="Eukaryota"/>
</dbReference>
<feature type="compositionally biased region" description="Basic and acidic residues" evidence="4">
    <location>
        <begin position="460"/>
        <end position="471"/>
    </location>
</feature>
<dbReference type="PROSITE" id="PS50235">
    <property type="entry name" value="USP_3"/>
    <property type="match status" value="1"/>
</dbReference>
<comment type="similarity">
    <text evidence="2 3">Belongs to the peptidase C19 family.</text>
</comment>
<feature type="compositionally biased region" description="Pro residues" evidence="4">
    <location>
        <begin position="375"/>
        <end position="389"/>
    </location>
</feature>
<organism evidence="7">
    <name type="scientific">Caenorhabditis brenneri</name>
    <name type="common">Nematode worm</name>
    <dbReference type="NCBI Taxonomy" id="135651"/>
    <lineage>
        <taxon>Eukaryota</taxon>
        <taxon>Metazoa</taxon>
        <taxon>Ecdysozoa</taxon>
        <taxon>Nematoda</taxon>
        <taxon>Chromadorea</taxon>
        <taxon>Rhabditida</taxon>
        <taxon>Rhabditina</taxon>
        <taxon>Rhabditomorpha</taxon>
        <taxon>Rhabditoidea</taxon>
        <taxon>Rhabditidae</taxon>
        <taxon>Peloderinae</taxon>
        <taxon>Caenorhabditis</taxon>
    </lineage>
</organism>
<protein>
    <recommendedName>
        <fullName evidence="3">Ubiquitin carboxyl-terminal hydrolase</fullName>
        <ecNumber evidence="3">3.4.19.12</ecNumber>
    </recommendedName>
</protein>
<keyword evidence="7" id="KW-1185">Reference proteome</keyword>
<evidence type="ECO:0000313" key="7">
    <source>
        <dbReference type="Proteomes" id="UP000008068"/>
    </source>
</evidence>
<dbReference type="OrthoDB" id="292964at2759"/>
<dbReference type="EC" id="3.4.19.12" evidence="3"/>
<dbReference type="InterPro" id="IPR001394">
    <property type="entry name" value="Peptidase_C19_UCH"/>
</dbReference>
<evidence type="ECO:0000259" key="5">
    <source>
        <dbReference type="PROSITE" id="PS50235"/>
    </source>
</evidence>
<dbReference type="GO" id="GO:0016579">
    <property type="term" value="P:protein deubiquitination"/>
    <property type="evidence" value="ECO:0007669"/>
    <property type="project" value="InterPro"/>
</dbReference>
<dbReference type="FunCoup" id="G0N0L9">
    <property type="interactions" value="399"/>
</dbReference>
<dbReference type="InterPro" id="IPR028889">
    <property type="entry name" value="USP"/>
</dbReference>
<sequence length="863" mass="97343">MNSSGLRYNSLDQLLTNCNLSEQQRRQYEQKNADSIFTSIKKMINAAEGARGDLEEQYRLFMLAGELAAILTRNRAFNVWVRDNANQSLFKANYAKVVDELSKLQSVLKIKYESAQVRQNTKDRAAAHEAEKRASATSVPATMRAIRAIISPRELIRRVEGGDDSRKADEPKKSALIFDLRQNQSDAIYYDRSEMITVIQVPYDLIDSTLTFLSLRNNLGVSQRTLLSRLSHYDYVVLMDDENPELINNSPATKTKMAFLFKALTQYSQSDRPRERPMFMEGGFKLWKEQYPMYTKNEQPMSARSLPVDDLDQVISAYHNYYSEVAEIRYPDLMLNPIRGELPPGQPISPPKQPVIPPRPAQMPSEPAQEAPKPGMYPTPTIPQRPVLPPSTTNITQFDRPGPPIFSPGPAANVPKQLPPQPPAPVFPVPDRASKPMTLPERPVDPSPTRADPRQNGGGDFKKPPVLDRGTKPTNAVVTKEQEVTILSIYDQMKMAIERSIDSRGHGSGSPGAVGLYNMGNTCFMSATLQCLFQTPGLPEVFTRKVFVSRVNTQSRLGSKGVVSAGFASLVDTVWTGTYPAIRPARFLQLFADEVYRALNDGRQHDASEFQIFLLDALHEDTNQAHRIGFEQNYRGGARIREEAADFLRKHYNFSLSPVNQLLGGISVSEIRCLTCGESSATFEENTIVSVELTSTSSCSLDNCLRSHFSSTKLDGDSCWNCPKCKQPRASTRTSKLWQPPTVLVSIYFSEWILNNVFLQIIHLKRFALYNGDYEKNTAPVTFEPARFDIRPYLHESAPTEKPFYRLYATTLHNGRLNSGHYTAVASHLKSDKWHRYDDETVRACEKYEINPSLAYILFYKRC</sequence>
<dbReference type="EMBL" id="GL379825">
    <property type="protein sequence ID" value="EGT49205.1"/>
    <property type="molecule type" value="Genomic_DNA"/>
</dbReference>
<evidence type="ECO:0000256" key="2">
    <source>
        <dbReference type="ARBA" id="ARBA00009085"/>
    </source>
</evidence>
<evidence type="ECO:0000256" key="3">
    <source>
        <dbReference type="RuleBase" id="RU366025"/>
    </source>
</evidence>
<accession>G0N0L9</accession>
<dbReference type="AlphaFoldDB" id="G0N0L9"/>
<dbReference type="Proteomes" id="UP000008068">
    <property type="component" value="Unassembled WGS sequence"/>
</dbReference>
<name>G0N0L9_CAEBE</name>
<dbReference type="Pfam" id="PF00443">
    <property type="entry name" value="UCH"/>
    <property type="match status" value="1"/>
</dbReference>
<keyword evidence="3" id="KW-0833">Ubl conjugation pathway</keyword>
<dbReference type="PROSITE" id="PS00973">
    <property type="entry name" value="USP_2"/>
    <property type="match status" value="1"/>
</dbReference>
<evidence type="ECO:0000313" key="6">
    <source>
        <dbReference type="EMBL" id="EGT49205.1"/>
    </source>
</evidence>
<dbReference type="InterPro" id="IPR038765">
    <property type="entry name" value="Papain-like_cys_pep_sf"/>
</dbReference>
<dbReference type="HOGENOM" id="CLU_334701_0_0_1"/>
<dbReference type="MEROPS" id="C19.A42"/>
<reference evidence="7" key="1">
    <citation type="submission" date="2011-07" db="EMBL/GenBank/DDBJ databases">
        <authorList>
            <consortium name="Caenorhabditis brenneri Sequencing and Analysis Consortium"/>
            <person name="Wilson R.K."/>
        </authorList>
    </citation>
    <scope>NUCLEOTIDE SEQUENCE [LARGE SCALE GENOMIC DNA]</scope>
    <source>
        <strain evidence="7">PB2801</strain>
    </source>
</reference>